<keyword evidence="2" id="KW-1185">Reference proteome</keyword>
<gene>
    <name evidence="1" type="ORF">NEZAVI_LOCUS13778</name>
</gene>
<evidence type="ECO:0000313" key="2">
    <source>
        <dbReference type="Proteomes" id="UP001152798"/>
    </source>
</evidence>
<dbReference type="Proteomes" id="UP001152798">
    <property type="component" value="Chromosome 6"/>
</dbReference>
<evidence type="ECO:0000313" key="1">
    <source>
        <dbReference type="EMBL" id="CAH1405607.1"/>
    </source>
</evidence>
<accession>A0A9P0HPV0</accession>
<dbReference type="AlphaFoldDB" id="A0A9P0HPV0"/>
<dbReference type="OrthoDB" id="10261408at2759"/>
<proteinExistence type="predicted"/>
<protein>
    <submittedName>
        <fullName evidence="1">Uncharacterized protein</fullName>
    </submittedName>
</protein>
<organism evidence="1 2">
    <name type="scientific">Nezara viridula</name>
    <name type="common">Southern green stink bug</name>
    <name type="synonym">Cimex viridulus</name>
    <dbReference type="NCBI Taxonomy" id="85310"/>
    <lineage>
        <taxon>Eukaryota</taxon>
        <taxon>Metazoa</taxon>
        <taxon>Ecdysozoa</taxon>
        <taxon>Arthropoda</taxon>
        <taxon>Hexapoda</taxon>
        <taxon>Insecta</taxon>
        <taxon>Pterygota</taxon>
        <taxon>Neoptera</taxon>
        <taxon>Paraneoptera</taxon>
        <taxon>Hemiptera</taxon>
        <taxon>Heteroptera</taxon>
        <taxon>Panheteroptera</taxon>
        <taxon>Pentatomomorpha</taxon>
        <taxon>Pentatomoidea</taxon>
        <taxon>Pentatomidae</taxon>
        <taxon>Pentatominae</taxon>
        <taxon>Nezara</taxon>
    </lineage>
</organism>
<name>A0A9P0HPV0_NEZVI</name>
<reference evidence="1" key="1">
    <citation type="submission" date="2022-01" db="EMBL/GenBank/DDBJ databases">
        <authorList>
            <person name="King R."/>
        </authorList>
    </citation>
    <scope>NUCLEOTIDE SEQUENCE</scope>
</reference>
<sequence length="83" mass="9069">MKRQIIGRGGTLISSLQLWLCDGRGARTKDLGKKGFNKKDSPLAQLSLGNCEWGFRLRMVGKSAPRKKILLSLSIIRLGQSGG</sequence>
<dbReference type="EMBL" id="OV725082">
    <property type="protein sequence ID" value="CAH1405607.1"/>
    <property type="molecule type" value="Genomic_DNA"/>
</dbReference>